<reference evidence="1 2" key="1">
    <citation type="submission" date="2017-04" db="EMBL/GenBank/DDBJ databases">
        <title>Draft genome sequence of Zooshikella ganghwensis VG4 isolated from Red Sea sediments.</title>
        <authorList>
            <person name="Rehman Z."/>
            <person name="Alam I."/>
            <person name="Kamau A."/>
            <person name="Bajic V."/>
            <person name="Leiknes T."/>
        </authorList>
    </citation>
    <scope>NUCLEOTIDE SEQUENCE [LARGE SCALE GENOMIC DNA]</scope>
    <source>
        <strain evidence="1 2">VG4</strain>
    </source>
</reference>
<name>A0A4P9VI25_9GAMM</name>
<dbReference type="Proteomes" id="UP000257039">
    <property type="component" value="Unassembled WGS sequence"/>
</dbReference>
<evidence type="ECO:0000313" key="2">
    <source>
        <dbReference type="Proteomes" id="UP000257039"/>
    </source>
</evidence>
<dbReference type="AlphaFoldDB" id="A0A4P9VI25"/>
<proteinExistence type="predicted"/>
<keyword evidence="2" id="KW-1185">Reference proteome</keyword>
<organism evidence="1 2">
    <name type="scientific">Zooshikella ganghwensis</name>
    <dbReference type="NCBI Taxonomy" id="202772"/>
    <lineage>
        <taxon>Bacteria</taxon>
        <taxon>Pseudomonadati</taxon>
        <taxon>Pseudomonadota</taxon>
        <taxon>Gammaproteobacteria</taxon>
        <taxon>Oceanospirillales</taxon>
        <taxon>Zooshikellaceae</taxon>
        <taxon>Zooshikella</taxon>
    </lineage>
</organism>
<gene>
    <name evidence="1" type="ORF">B9G39_04570</name>
</gene>
<accession>A0A4P9VI25</accession>
<evidence type="ECO:0000313" key="1">
    <source>
        <dbReference type="EMBL" id="RDH42783.1"/>
    </source>
</evidence>
<dbReference type="EMBL" id="NDXW01000001">
    <property type="protein sequence ID" value="RDH42783.1"/>
    <property type="molecule type" value="Genomic_DNA"/>
</dbReference>
<sequence>MDNANLFFFLFFNQILKANHSKPFSHIIFDKHSEHNIYYPQLQIIKKNIPKKPRTNLKQTSIFNKI</sequence>
<protein>
    <submittedName>
        <fullName evidence="1">Uncharacterized protein</fullName>
    </submittedName>
</protein>
<comment type="caution">
    <text evidence="1">The sequence shown here is derived from an EMBL/GenBank/DDBJ whole genome shotgun (WGS) entry which is preliminary data.</text>
</comment>